<comment type="caution">
    <text evidence="3">The sequence shown here is derived from an EMBL/GenBank/DDBJ whole genome shotgun (WGS) entry which is preliminary data.</text>
</comment>
<feature type="compositionally biased region" description="Polar residues" evidence="1">
    <location>
        <begin position="683"/>
        <end position="709"/>
    </location>
</feature>
<organism evidence="3 4">
    <name type="scientific">Sinanodonta woodiana</name>
    <name type="common">Chinese pond mussel</name>
    <name type="synonym">Anodonta woodiana</name>
    <dbReference type="NCBI Taxonomy" id="1069815"/>
    <lineage>
        <taxon>Eukaryota</taxon>
        <taxon>Metazoa</taxon>
        <taxon>Spiralia</taxon>
        <taxon>Lophotrochozoa</taxon>
        <taxon>Mollusca</taxon>
        <taxon>Bivalvia</taxon>
        <taxon>Autobranchia</taxon>
        <taxon>Heteroconchia</taxon>
        <taxon>Palaeoheterodonta</taxon>
        <taxon>Unionida</taxon>
        <taxon>Unionoidea</taxon>
        <taxon>Unionidae</taxon>
        <taxon>Unioninae</taxon>
        <taxon>Sinanodonta</taxon>
    </lineage>
</organism>
<feature type="compositionally biased region" description="Polar residues" evidence="1">
    <location>
        <begin position="236"/>
        <end position="263"/>
    </location>
</feature>
<feature type="region of interest" description="Disordered" evidence="1">
    <location>
        <begin position="102"/>
        <end position="137"/>
    </location>
</feature>
<name>A0ABD3X4E1_SINWO</name>
<sequence>MEGQWKRINPELSKMLHQAILNLCCKMYTSEAGLEVDGIICVSAVDSSEQQVVKIHEILRKNDSSVDIFKEKGTMGLYVSSKEQIKSNKVILTESECRVASPKDSSDLKEKKRKRKLSGNDVQSNVNTTPSKMYADSPLEMTVDLVDQNDSSADQSKDSYAQGRLSIETGDNFSRVTFSGCDETYNTNSGKDRVVSPTLSTSLRQKGRRKKASPRHVSVKNTIAYKTDSSDHRIQGDSTGVSETDTSRQHSLPCSNHTSSTGSAEKIEKVSLRMKTSHQEILLMQNKHDRESKTQEAQSAVSESDMEFEHGSNVTNTRLANSKENSWHRDFPTHASDQETDISSSCAQKVQIKQEVNDESYNLALNINVQSSPLNSGKELWTGSGEEMYLTRNKSKSETKRQDAQKVSSESDQEVEHDTIMIKAERVDSEEHCQLQELENKNPKDNDCPHLASLLSRGTRPLHTPVENTLVQSRSSSEDSREGSSPRALIQSNSDQEWLMKVTANAYRYQNSLMKKGTVPVSPHVGISGTKEQGSGTSSPDNKEVLARLAGTRSSSNSPLPGSSNLEKKETTRLESRYPALYNQLQKAKSPENRKSSTSVTHESSSLLSRLPFISFQELFPHTPSPSSSLSDTRTQFSSSSARIKRKGHMKYTMLSESRDSDWTPNEDEENDIEWKASTKVKNQFSRGQQAQSVSVRTRLSTGTKPRQTYTEEDDDVEDVEEVEEMEYFDDYDHGGRDQIIVPSAPIPMQEDNFTCGLCGLQFNQEYRWQFHMTKVHGLKTEDRGGI</sequence>
<feature type="compositionally biased region" description="Basic residues" evidence="1">
    <location>
        <begin position="205"/>
        <end position="218"/>
    </location>
</feature>
<feature type="domain" description="C2H2-type" evidence="2">
    <location>
        <begin position="756"/>
        <end position="777"/>
    </location>
</feature>
<feature type="compositionally biased region" description="Polar residues" evidence="1">
    <location>
        <begin position="120"/>
        <end position="131"/>
    </location>
</feature>
<feature type="compositionally biased region" description="Basic and acidic residues" evidence="1">
    <location>
        <begin position="438"/>
        <end position="448"/>
    </location>
</feature>
<feature type="region of interest" description="Disordered" evidence="1">
    <location>
        <begin position="438"/>
        <end position="492"/>
    </location>
</feature>
<evidence type="ECO:0000313" key="3">
    <source>
        <dbReference type="EMBL" id="KAL3880902.1"/>
    </source>
</evidence>
<feature type="region of interest" description="Disordered" evidence="1">
    <location>
        <begin position="391"/>
        <end position="417"/>
    </location>
</feature>
<feature type="compositionally biased region" description="Polar residues" evidence="1">
    <location>
        <begin position="530"/>
        <end position="540"/>
    </location>
</feature>
<dbReference type="AlphaFoldDB" id="A0ABD3X4E1"/>
<accession>A0ABD3X4E1</accession>
<feature type="compositionally biased region" description="Polar residues" evidence="1">
    <location>
        <begin position="312"/>
        <end position="324"/>
    </location>
</feature>
<feature type="region of interest" description="Disordered" evidence="1">
    <location>
        <begin position="187"/>
        <end position="266"/>
    </location>
</feature>
<feature type="region of interest" description="Disordered" evidence="1">
    <location>
        <begin position="286"/>
        <end position="342"/>
    </location>
</feature>
<feature type="region of interest" description="Disordered" evidence="1">
    <location>
        <begin position="683"/>
        <end position="719"/>
    </location>
</feature>
<feature type="region of interest" description="Disordered" evidence="1">
    <location>
        <begin position="623"/>
        <end position="670"/>
    </location>
</feature>
<feature type="compositionally biased region" description="Basic and acidic residues" evidence="1">
    <location>
        <begin position="395"/>
        <end position="404"/>
    </location>
</feature>
<feature type="region of interest" description="Disordered" evidence="1">
    <location>
        <begin position="517"/>
        <end position="574"/>
    </location>
</feature>
<dbReference type="InterPro" id="IPR013087">
    <property type="entry name" value="Znf_C2H2_type"/>
</dbReference>
<feature type="compositionally biased region" description="Low complexity" evidence="1">
    <location>
        <begin position="554"/>
        <end position="565"/>
    </location>
</feature>
<protein>
    <recommendedName>
        <fullName evidence="2">C2H2-type domain-containing protein</fullName>
    </recommendedName>
</protein>
<dbReference type="PROSITE" id="PS00028">
    <property type="entry name" value="ZINC_FINGER_C2H2_1"/>
    <property type="match status" value="1"/>
</dbReference>
<feature type="compositionally biased region" description="Polar residues" evidence="1">
    <location>
        <begin position="625"/>
        <end position="642"/>
    </location>
</feature>
<reference evidence="3 4" key="1">
    <citation type="submission" date="2024-11" db="EMBL/GenBank/DDBJ databases">
        <title>Chromosome-level genome assembly of the freshwater bivalve Anodonta woodiana.</title>
        <authorList>
            <person name="Chen X."/>
        </authorList>
    </citation>
    <scope>NUCLEOTIDE SEQUENCE [LARGE SCALE GENOMIC DNA]</scope>
    <source>
        <strain evidence="3">MN2024</strain>
        <tissue evidence="3">Gills</tissue>
    </source>
</reference>
<evidence type="ECO:0000259" key="2">
    <source>
        <dbReference type="PROSITE" id="PS00028"/>
    </source>
</evidence>
<evidence type="ECO:0000313" key="4">
    <source>
        <dbReference type="Proteomes" id="UP001634394"/>
    </source>
</evidence>
<keyword evidence="4" id="KW-1185">Reference proteome</keyword>
<dbReference type="Proteomes" id="UP001634394">
    <property type="component" value="Unassembled WGS sequence"/>
</dbReference>
<proteinExistence type="predicted"/>
<dbReference type="EMBL" id="JBJQND010000004">
    <property type="protein sequence ID" value="KAL3880902.1"/>
    <property type="molecule type" value="Genomic_DNA"/>
</dbReference>
<gene>
    <name evidence="3" type="ORF">ACJMK2_033106</name>
</gene>
<evidence type="ECO:0000256" key="1">
    <source>
        <dbReference type="SAM" id="MobiDB-lite"/>
    </source>
</evidence>